<accession>A0ABZ0W209</accession>
<dbReference type="EMBL" id="CP139960">
    <property type="protein sequence ID" value="WQD37252.1"/>
    <property type="molecule type" value="Genomic_DNA"/>
</dbReference>
<keyword evidence="2" id="KW-1185">Reference proteome</keyword>
<evidence type="ECO:0000313" key="2">
    <source>
        <dbReference type="Proteomes" id="UP001325680"/>
    </source>
</evidence>
<organism evidence="1 2">
    <name type="scientific">Niabella yanshanensis</name>
    <dbReference type="NCBI Taxonomy" id="577386"/>
    <lineage>
        <taxon>Bacteria</taxon>
        <taxon>Pseudomonadati</taxon>
        <taxon>Bacteroidota</taxon>
        <taxon>Chitinophagia</taxon>
        <taxon>Chitinophagales</taxon>
        <taxon>Chitinophagaceae</taxon>
        <taxon>Niabella</taxon>
    </lineage>
</organism>
<evidence type="ECO:0008006" key="3">
    <source>
        <dbReference type="Google" id="ProtNLM"/>
    </source>
</evidence>
<sequence>MKFYYTFIFLILYVAIQAQNGYSAPQAVGAPLQGGRIMDMNITSRAIDVSRFSGIAGTPFLSVDYKQAFVKTKTGEQFSNAWIKFSTYSNEILLENASQLVALTNVDSVSYVEQSDNHEKANIILKTGYPGIENKTPETIYQILAYRGDLQLLKYYQTKVELVKKMGMPDQKTFVTTPIYYIYRSGSNSIKRVKLNKGLLGELKDFPEASKKASDLSTNFREEKEVIRLLSSI</sequence>
<proteinExistence type="predicted"/>
<name>A0ABZ0W209_9BACT</name>
<dbReference type="RefSeq" id="WP_114792282.1">
    <property type="nucleotide sequence ID" value="NZ_CP139960.1"/>
</dbReference>
<evidence type="ECO:0000313" key="1">
    <source>
        <dbReference type="EMBL" id="WQD37252.1"/>
    </source>
</evidence>
<reference evidence="1 2" key="1">
    <citation type="submission" date="2023-12" db="EMBL/GenBank/DDBJ databases">
        <title>Genome sequencing and assembly of bacterial species from a model synthetic community.</title>
        <authorList>
            <person name="Hogle S.L."/>
        </authorList>
    </citation>
    <scope>NUCLEOTIDE SEQUENCE [LARGE SCALE GENOMIC DNA]</scope>
    <source>
        <strain evidence="1 2">HAMBI_3031</strain>
    </source>
</reference>
<gene>
    <name evidence="1" type="ORF">U0035_16405</name>
</gene>
<protein>
    <recommendedName>
        <fullName evidence="3">DUF4369 domain-containing protein</fullName>
    </recommendedName>
</protein>
<dbReference type="Proteomes" id="UP001325680">
    <property type="component" value="Chromosome"/>
</dbReference>